<sequence length="303" mass="33660">MPLEKSSYGDMQELTALVLVTIVSVNALRKPVAVKDLGFLAQQRISDGFVAPRGKFRYLVGLSFKNRDGSHYWCGGAIIDRHWILTAAHCTNEGEFVTIYYGAHNRKKAAFTHRVMWKDWKQHENFDSYILSCDISLIRTPYIRYENGVESARLPGAESNVLTNKLGVVSGWGKTFQSKDIVDILTCINVTIVDSAPCDRYYGSLLFTDDHICIMSASSSKGSPCSGDSGGPLILYNGEILVGIVSYGSTEGCKAHLPLALTRVTSYMDWIAKQMETGNAACSILGFRIRHSILFLLYTLIKY</sequence>
<dbReference type="InterPro" id="IPR050127">
    <property type="entry name" value="Serine_Proteases_S1"/>
</dbReference>
<evidence type="ECO:0000256" key="3">
    <source>
        <dbReference type="ARBA" id="ARBA00022670"/>
    </source>
</evidence>
<evidence type="ECO:0000256" key="7">
    <source>
        <dbReference type="RuleBase" id="RU363034"/>
    </source>
</evidence>
<dbReference type="AlphaFoldDB" id="A0A6J2U5N7"/>
<dbReference type="InterPro" id="IPR018114">
    <property type="entry name" value="TRYPSIN_HIS"/>
</dbReference>
<dbReference type="InterPro" id="IPR009003">
    <property type="entry name" value="Peptidase_S1_PA"/>
</dbReference>
<comment type="subcellular location">
    <subcellularLocation>
        <location evidence="1">Secreted</location>
    </subcellularLocation>
</comment>
<dbReference type="GO" id="GO:0006508">
    <property type="term" value="P:proteolysis"/>
    <property type="evidence" value="ECO:0007669"/>
    <property type="project" value="UniProtKB-KW"/>
</dbReference>
<dbReference type="RefSeq" id="XP_030383265.1">
    <property type="nucleotide sequence ID" value="XM_030527405.1"/>
</dbReference>
<dbReference type="SMART" id="SM00020">
    <property type="entry name" value="Tryp_SPc"/>
    <property type="match status" value="1"/>
</dbReference>
<evidence type="ECO:0000256" key="5">
    <source>
        <dbReference type="ARBA" id="ARBA00022825"/>
    </source>
</evidence>
<evidence type="ECO:0000256" key="1">
    <source>
        <dbReference type="ARBA" id="ARBA00004613"/>
    </source>
</evidence>
<evidence type="ECO:0000313" key="10">
    <source>
        <dbReference type="RefSeq" id="XP_030383265.1"/>
    </source>
</evidence>
<evidence type="ECO:0000256" key="4">
    <source>
        <dbReference type="ARBA" id="ARBA00022801"/>
    </source>
</evidence>
<dbReference type="PROSITE" id="PS00134">
    <property type="entry name" value="TRYPSIN_HIS"/>
    <property type="match status" value="1"/>
</dbReference>
<dbReference type="GeneID" id="115630750"/>
<evidence type="ECO:0000256" key="6">
    <source>
        <dbReference type="ARBA" id="ARBA00023157"/>
    </source>
</evidence>
<dbReference type="SUPFAM" id="SSF50494">
    <property type="entry name" value="Trypsin-like serine proteases"/>
    <property type="match status" value="1"/>
</dbReference>
<dbReference type="Gene3D" id="2.40.10.10">
    <property type="entry name" value="Trypsin-like serine proteases"/>
    <property type="match status" value="2"/>
</dbReference>
<organism evidence="9 10">
    <name type="scientific">Drosophila lebanonensis</name>
    <name type="common">Fruit fly</name>
    <name type="synonym">Scaptodrosophila lebanonensis</name>
    <dbReference type="NCBI Taxonomy" id="7225"/>
    <lineage>
        <taxon>Eukaryota</taxon>
        <taxon>Metazoa</taxon>
        <taxon>Ecdysozoa</taxon>
        <taxon>Arthropoda</taxon>
        <taxon>Hexapoda</taxon>
        <taxon>Insecta</taxon>
        <taxon>Pterygota</taxon>
        <taxon>Neoptera</taxon>
        <taxon>Endopterygota</taxon>
        <taxon>Diptera</taxon>
        <taxon>Brachycera</taxon>
        <taxon>Muscomorpha</taxon>
        <taxon>Ephydroidea</taxon>
        <taxon>Drosophilidae</taxon>
        <taxon>Scaptodrosophila</taxon>
    </lineage>
</organism>
<keyword evidence="2" id="KW-0964">Secreted</keyword>
<dbReference type="OrthoDB" id="5565075at2759"/>
<proteinExistence type="predicted"/>
<dbReference type="Proteomes" id="UP000504634">
    <property type="component" value="Unplaced"/>
</dbReference>
<accession>A0A6J2U5N7</accession>
<gene>
    <name evidence="10" type="primary">LOC115630750</name>
</gene>
<keyword evidence="6" id="KW-1015">Disulfide bond</keyword>
<dbReference type="CDD" id="cd00190">
    <property type="entry name" value="Tryp_SPc"/>
    <property type="match status" value="1"/>
</dbReference>
<dbReference type="GO" id="GO:0004252">
    <property type="term" value="F:serine-type endopeptidase activity"/>
    <property type="evidence" value="ECO:0007669"/>
    <property type="project" value="InterPro"/>
</dbReference>
<name>A0A6J2U5N7_DROLE</name>
<evidence type="ECO:0000259" key="8">
    <source>
        <dbReference type="PROSITE" id="PS50240"/>
    </source>
</evidence>
<dbReference type="Pfam" id="PF00089">
    <property type="entry name" value="Trypsin"/>
    <property type="match status" value="1"/>
</dbReference>
<keyword evidence="9" id="KW-1185">Reference proteome</keyword>
<dbReference type="PANTHER" id="PTHR24264">
    <property type="entry name" value="TRYPSIN-RELATED"/>
    <property type="match status" value="1"/>
</dbReference>
<keyword evidence="3 7" id="KW-0645">Protease</keyword>
<dbReference type="InterPro" id="IPR001314">
    <property type="entry name" value="Peptidase_S1A"/>
</dbReference>
<dbReference type="GO" id="GO:0005615">
    <property type="term" value="C:extracellular space"/>
    <property type="evidence" value="ECO:0007669"/>
    <property type="project" value="TreeGrafter"/>
</dbReference>
<dbReference type="InterPro" id="IPR043504">
    <property type="entry name" value="Peptidase_S1_PA_chymotrypsin"/>
</dbReference>
<dbReference type="InterPro" id="IPR001254">
    <property type="entry name" value="Trypsin_dom"/>
</dbReference>
<evidence type="ECO:0000313" key="9">
    <source>
        <dbReference type="Proteomes" id="UP000504634"/>
    </source>
</evidence>
<reference evidence="10" key="1">
    <citation type="submission" date="2025-08" db="UniProtKB">
        <authorList>
            <consortium name="RefSeq"/>
        </authorList>
    </citation>
    <scope>IDENTIFICATION</scope>
    <source>
        <strain evidence="10">11010-0011.00</strain>
        <tissue evidence="10">Whole body</tissue>
    </source>
</reference>
<keyword evidence="4 7" id="KW-0378">Hydrolase</keyword>
<evidence type="ECO:0000256" key="2">
    <source>
        <dbReference type="ARBA" id="ARBA00022525"/>
    </source>
</evidence>
<protein>
    <submittedName>
        <fullName evidence="10">Serine protease 1-like</fullName>
    </submittedName>
</protein>
<dbReference type="PANTHER" id="PTHR24264:SF65">
    <property type="entry name" value="SRCR DOMAIN-CONTAINING PROTEIN"/>
    <property type="match status" value="1"/>
</dbReference>
<feature type="domain" description="Peptidase S1" evidence="8">
    <location>
        <begin position="45"/>
        <end position="276"/>
    </location>
</feature>
<keyword evidence="5 7" id="KW-0720">Serine protease</keyword>
<dbReference type="InterPro" id="IPR033116">
    <property type="entry name" value="TRYPSIN_SER"/>
</dbReference>
<dbReference type="PRINTS" id="PR00722">
    <property type="entry name" value="CHYMOTRYPSIN"/>
</dbReference>
<dbReference type="PROSITE" id="PS50240">
    <property type="entry name" value="TRYPSIN_DOM"/>
    <property type="match status" value="1"/>
</dbReference>
<dbReference type="PROSITE" id="PS00135">
    <property type="entry name" value="TRYPSIN_SER"/>
    <property type="match status" value="1"/>
</dbReference>